<proteinExistence type="inferred from homology"/>
<organism evidence="9 10">
    <name type="scientific">Thermodesulfobacterium geofontis</name>
    <dbReference type="NCBI Taxonomy" id="1295609"/>
    <lineage>
        <taxon>Bacteria</taxon>
        <taxon>Pseudomonadati</taxon>
        <taxon>Thermodesulfobacteriota</taxon>
        <taxon>Thermodesulfobacteria</taxon>
        <taxon>Thermodesulfobacteriales</taxon>
        <taxon>Thermodesulfobacteriaceae</taxon>
        <taxon>Thermodesulfobacterium</taxon>
    </lineage>
</organism>
<protein>
    <submittedName>
        <fullName evidence="9">Rhomboid family intramembrane serine protease</fullName>
    </submittedName>
</protein>
<accession>A0A2N7PM02</accession>
<comment type="subcellular location">
    <subcellularLocation>
        <location evidence="1">Membrane</location>
        <topology evidence="1">Multi-pass membrane protein</topology>
    </subcellularLocation>
</comment>
<name>A0A2N7PM02_9BACT</name>
<evidence type="ECO:0000259" key="8">
    <source>
        <dbReference type="Pfam" id="PF01694"/>
    </source>
</evidence>
<keyword evidence="4" id="KW-0378">Hydrolase</keyword>
<feature type="transmembrane region" description="Helical" evidence="7">
    <location>
        <begin position="191"/>
        <end position="219"/>
    </location>
</feature>
<evidence type="ECO:0000256" key="3">
    <source>
        <dbReference type="ARBA" id="ARBA00022692"/>
    </source>
</evidence>
<evidence type="ECO:0000313" key="9">
    <source>
        <dbReference type="EMBL" id="PMP65341.1"/>
    </source>
</evidence>
<dbReference type="Gene3D" id="1.20.1540.10">
    <property type="entry name" value="Rhomboid-like"/>
    <property type="match status" value="1"/>
</dbReference>
<evidence type="ECO:0000256" key="7">
    <source>
        <dbReference type="SAM" id="Phobius"/>
    </source>
</evidence>
<feature type="transmembrane region" description="Helical" evidence="7">
    <location>
        <begin position="133"/>
        <end position="151"/>
    </location>
</feature>
<sequence>MIPLQDILPRRNPPIMTWILILINVIVFFYEISLSPLDREIFFRNWGFVPAKFFDEYFAVLVGEPAYRKYLSLITHLFIHGGWLHIIGNMWTLWIFGDNVEDRLGPFRFLLFYLFCGIFATLTHAIIYKNSVIPVVGASGAISAVMGAYFMMYPLARILVVFPVFFFPVFFEIPAFLYLGFWFLIQFYSGLFSLALPISFGGVAWFAHIGGFIVGALIYRLFCKRRKIYLDEYCIFGSLFDIDKK</sequence>
<dbReference type="Pfam" id="PF01694">
    <property type="entry name" value="Rhomboid"/>
    <property type="match status" value="1"/>
</dbReference>
<dbReference type="PANTHER" id="PTHR43731:SF14">
    <property type="entry name" value="PRESENILIN-ASSOCIATED RHOMBOID-LIKE PROTEIN, MITOCHONDRIAL"/>
    <property type="match status" value="1"/>
</dbReference>
<dbReference type="Proteomes" id="UP000235460">
    <property type="component" value="Unassembled WGS sequence"/>
</dbReference>
<dbReference type="SUPFAM" id="SSF144091">
    <property type="entry name" value="Rhomboid-like"/>
    <property type="match status" value="1"/>
</dbReference>
<reference evidence="9 10" key="1">
    <citation type="submission" date="2018-01" db="EMBL/GenBank/DDBJ databases">
        <title>Metagenomic assembled genomes from two thermal pools in the Uzon Caldera, Kamchatka, Russia.</title>
        <authorList>
            <person name="Wilkins L."/>
            <person name="Ettinger C."/>
        </authorList>
    </citation>
    <scope>NUCLEOTIDE SEQUENCE [LARGE SCALE GENOMIC DNA]</scope>
    <source>
        <strain evidence="9">ZAV-08</strain>
    </source>
</reference>
<evidence type="ECO:0000313" key="10">
    <source>
        <dbReference type="Proteomes" id="UP000235460"/>
    </source>
</evidence>
<feature type="transmembrane region" description="Helical" evidence="7">
    <location>
        <begin position="12"/>
        <end position="30"/>
    </location>
</feature>
<dbReference type="InterPro" id="IPR035952">
    <property type="entry name" value="Rhomboid-like_sf"/>
</dbReference>
<dbReference type="InterPro" id="IPR022764">
    <property type="entry name" value="Peptidase_S54_rhomboid_dom"/>
</dbReference>
<dbReference type="PANTHER" id="PTHR43731">
    <property type="entry name" value="RHOMBOID PROTEASE"/>
    <property type="match status" value="1"/>
</dbReference>
<dbReference type="AlphaFoldDB" id="A0A2N7PM02"/>
<keyword evidence="9" id="KW-0645">Protease</keyword>
<feature type="transmembrane region" description="Helical" evidence="7">
    <location>
        <begin position="109"/>
        <end position="127"/>
    </location>
</feature>
<keyword evidence="5 7" id="KW-1133">Transmembrane helix</keyword>
<comment type="similarity">
    <text evidence="2">Belongs to the peptidase S54 family.</text>
</comment>
<dbReference type="GO" id="GO:0004252">
    <property type="term" value="F:serine-type endopeptidase activity"/>
    <property type="evidence" value="ECO:0007669"/>
    <property type="project" value="InterPro"/>
</dbReference>
<evidence type="ECO:0000256" key="4">
    <source>
        <dbReference type="ARBA" id="ARBA00022801"/>
    </source>
</evidence>
<dbReference type="EMBL" id="PNIK01000099">
    <property type="protein sequence ID" value="PMP65341.1"/>
    <property type="molecule type" value="Genomic_DNA"/>
</dbReference>
<dbReference type="FunFam" id="1.20.1540.10:FF:000027">
    <property type="entry name" value="Rhomboid family intramembrane serine protease"/>
    <property type="match status" value="1"/>
</dbReference>
<dbReference type="GO" id="GO:0016020">
    <property type="term" value="C:membrane"/>
    <property type="evidence" value="ECO:0007669"/>
    <property type="project" value="UniProtKB-SubCell"/>
</dbReference>
<feature type="domain" description="Peptidase S54 rhomboid" evidence="8">
    <location>
        <begin position="69"/>
        <end position="224"/>
    </location>
</feature>
<keyword evidence="6 7" id="KW-0472">Membrane</keyword>
<gene>
    <name evidence="9" type="ORF">C0190_06940</name>
</gene>
<evidence type="ECO:0000256" key="5">
    <source>
        <dbReference type="ARBA" id="ARBA00022989"/>
    </source>
</evidence>
<feature type="transmembrane region" description="Helical" evidence="7">
    <location>
        <begin position="77"/>
        <end position="97"/>
    </location>
</feature>
<dbReference type="InterPro" id="IPR050925">
    <property type="entry name" value="Rhomboid_protease_S54"/>
</dbReference>
<comment type="caution">
    <text evidence="9">The sequence shown here is derived from an EMBL/GenBank/DDBJ whole genome shotgun (WGS) entry which is preliminary data.</text>
</comment>
<dbReference type="GO" id="GO:0006508">
    <property type="term" value="P:proteolysis"/>
    <property type="evidence" value="ECO:0007669"/>
    <property type="project" value="UniProtKB-KW"/>
</dbReference>
<evidence type="ECO:0000256" key="1">
    <source>
        <dbReference type="ARBA" id="ARBA00004141"/>
    </source>
</evidence>
<evidence type="ECO:0000256" key="2">
    <source>
        <dbReference type="ARBA" id="ARBA00009045"/>
    </source>
</evidence>
<evidence type="ECO:0000256" key="6">
    <source>
        <dbReference type="ARBA" id="ARBA00023136"/>
    </source>
</evidence>
<keyword evidence="3 7" id="KW-0812">Transmembrane</keyword>
<feature type="transmembrane region" description="Helical" evidence="7">
    <location>
        <begin position="158"/>
        <end position="185"/>
    </location>
</feature>